<protein>
    <submittedName>
        <fullName evidence="1">Uncharacterized protein</fullName>
    </submittedName>
</protein>
<dbReference type="AlphaFoldDB" id="X1ABF1"/>
<proteinExistence type="predicted"/>
<evidence type="ECO:0000313" key="1">
    <source>
        <dbReference type="EMBL" id="GAG79770.1"/>
    </source>
</evidence>
<feature type="non-terminal residue" evidence="1">
    <location>
        <position position="1"/>
    </location>
</feature>
<sequence>DDLKTILHAAIGGWIPVDPPGYCGKIDFDVLNTAQGIWQKEVWSGDSVEEFGLALVYSNFNASKGAFSIADAGNSTWDKSVYHFSPSDSGLLNRNFSQVTNDGNVYYYLCEEFKIGMIYTKAVLIKMTANRELYLHPLQPFLIHPHQIY</sequence>
<organism evidence="1">
    <name type="scientific">marine sediment metagenome</name>
    <dbReference type="NCBI Taxonomy" id="412755"/>
    <lineage>
        <taxon>unclassified sequences</taxon>
        <taxon>metagenomes</taxon>
        <taxon>ecological metagenomes</taxon>
    </lineage>
</organism>
<reference evidence="1" key="1">
    <citation type="journal article" date="2014" name="Front. Microbiol.">
        <title>High frequency of phylogenetically diverse reductive dehalogenase-homologous genes in deep subseafloor sedimentary metagenomes.</title>
        <authorList>
            <person name="Kawai M."/>
            <person name="Futagami T."/>
            <person name="Toyoda A."/>
            <person name="Takaki Y."/>
            <person name="Nishi S."/>
            <person name="Hori S."/>
            <person name="Arai W."/>
            <person name="Tsubouchi T."/>
            <person name="Morono Y."/>
            <person name="Uchiyama I."/>
            <person name="Ito T."/>
            <person name="Fujiyama A."/>
            <person name="Inagaki F."/>
            <person name="Takami H."/>
        </authorList>
    </citation>
    <scope>NUCLEOTIDE SEQUENCE</scope>
    <source>
        <strain evidence="1">Expedition CK06-06</strain>
    </source>
</reference>
<accession>X1ABF1</accession>
<gene>
    <name evidence="1" type="ORF">S01H4_35576</name>
</gene>
<name>X1ABF1_9ZZZZ</name>
<comment type="caution">
    <text evidence="1">The sequence shown here is derived from an EMBL/GenBank/DDBJ whole genome shotgun (WGS) entry which is preliminary data.</text>
</comment>
<dbReference type="EMBL" id="BART01018930">
    <property type="protein sequence ID" value="GAG79770.1"/>
    <property type="molecule type" value="Genomic_DNA"/>
</dbReference>